<dbReference type="InterPro" id="IPR035373">
    <property type="entry name" value="Melibiase/NAGA_C"/>
</dbReference>
<reference evidence="13" key="1">
    <citation type="submission" date="2022-11" db="UniProtKB">
        <authorList>
            <consortium name="EnsemblMetazoa"/>
        </authorList>
    </citation>
    <scope>IDENTIFICATION</scope>
</reference>
<evidence type="ECO:0000313" key="14">
    <source>
        <dbReference type="Proteomes" id="UP000887568"/>
    </source>
</evidence>
<dbReference type="PANTHER" id="PTHR11452:SF83">
    <property type="entry name" value="ALPHA-GALACTOSIDASE"/>
    <property type="match status" value="1"/>
</dbReference>
<comment type="subunit">
    <text evidence="3 10">Homodimer.</text>
</comment>
<organism evidence="13 14">
    <name type="scientific">Patiria miniata</name>
    <name type="common">Bat star</name>
    <name type="synonym">Asterina miniata</name>
    <dbReference type="NCBI Taxonomy" id="46514"/>
    <lineage>
        <taxon>Eukaryota</taxon>
        <taxon>Metazoa</taxon>
        <taxon>Echinodermata</taxon>
        <taxon>Eleutherozoa</taxon>
        <taxon>Asterozoa</taxon>
        <taxon>Asteroidea</taxon>
        <taxon>Valvatacea</taxon>
        <taxon>Valvatida</taxon>
        <taxon>Asterinidae</taxon>
        <taxon>Patiria</taxon>
    </lineage>
</organism>
<feature type="signal peptide" evidence="11">
    <location>
        <begin position="1"/>
        <end position="20"/>
    </location>
</feature>
<comment type="subcellular location">
    <subcellularLocation>
        <location evidence="1">Lysosome</location>
    </subcellularLocation>
</comment>
<dbReference type="OMA" id="NIIDWFF"/>
<evidence type="ECO:0000256" key="11">
    <source>
        <dbReference type="SAM" id="SignalP"/>
    </source>
</evidence>
<evidence type="ECO:0000256" key="7">
    <source>
        <dbReference type="ARBA" id="ARBA00023180"/>
    </source>
</evidence>
<dbReference type="CDD" id="cd14792">
    <property type="entry name" value="GH27"/>
    <property type="match status" value="1"/>
</dbReference>
<dbReference type="GO" id="GO:0004557">
    <property type="term" value="F:alpha-galactosidase activity"/>
    <property type="evidence" value="ECO:0007669"/>
    <property type="project" value="TreeGrafter"/>
</dbReference>
<dbReference type="EC" id="3.2.1.-" evidence="10"/>
<dbReference type="EnsemblMetazoa" id="XM_038199570.1">
    <property type="protein sequence ID" value="XP_038055498.1"/>
    <property type="gene ID" value="LOC119727614"/>
</dbReference>
<proteinExistence type="inferred from homology"/>
<dbReference type="RefSeq" id="XP_038055498.1">
    <property type="nucleotide sequence ID" value="XM_038199570.1"/>
</dbReference>
<dbReference type="GO" id="GO:0005764">
    <property type="term" value="C:lysosome"/>
    <property type="evidence" value="ECO:0007669"/>
    <property type="project" value="UniProtKB-SubCell"/>
</dbReference>
<dbReference type="PANTHER" id="PTHR11452">
    <property type="entry name" value="ALPHA-GALACTOSIDASE/ALPHA-N-ACETYLGALACTOSAMINIDASE"/>
    <property type="match status" value="1"/>
</dbReference>
<dbReference type="FunFam" id="3.20.20.70:FF:000070">
    <property type="entry name" value="Alpha-galactosidase"/>
    <property type="match status" value="1"/>
</dbReference>
<dbReference type="PROSITE" id="PS00512">
    <property type="entry name" value="ALPHA_GALACTOSIDASE"/>
    <property type="match status" value="1"/>
</dbReference>
<protein>
    <recommendedName>
        <fullName evidence="10">Alpha-galactosidase</fullName>
        <ecNumber evidence="10">3.2.1.-</ecNumber>
    </recommendedName>
</protein>
<dbReference type="Pfam" id="PF16499">
    <property type="entry name" value="Melibiase_2"/>
    <property type="match status" value="1"/>
</dbReference>
<evidence type="ECO:0000256" key="4">
    <source>
        <dbReference type="ARBA" id="ARBA00022801"/>
    </source>
</evidence>
<comment type="similarity">
    <text evidence="2 10">Belongs to the glycosyl hydrolase 27 family.</text>
</comment>
<sequence>MTKMLHLILLVALCALSAQALNNGLARTPPMGWMTWERFRCNINCAQDPDNCISENLMKVMADHLVSDGYKDVGYEYVNVDDCWPAKERDAQGRLQGDPERFPSGIKALADYIHSKGLRFGIYEDYGTKTCGGYPGSLGHLQTDAQTFADWGVDMLKLDGCYSNVTMMKKGYPQMSNYLNATGRPILFSCSWPDYERGAKIPINYTMVAEYCNIWRNYIDIQDSWDYVLKIIDYYAENQDVLSNVSAPGSFNDPDMLILGDFALSLYQAKAQFAMWAVMAAPLLMSNDLRTIDPRYRDILQNKQVIKVNQDPLGIMGKRILQLANGIEIWLRPLVSQSYAMVILSRNDRQPIRFNTSLQAMGLYRSDGYDLTELWEGTPLGRFKPYDLLPLSVNPNSAEIIRLTP</sequence>
<keyword evidence="9 10" id="KW-0326">Glycosidase</keyword>
<dbReference type="InterPro" id="IPR013780">
    <property type="entry name" value="Glyco_hydro_b"/>
</dbReference>
<dbReference type="GO" id="GO:0019377">
    <property type="term" value="P:glycolipid catabolic process"/>
    <property type="evidence" value="ECO:0007669"/>
    <property type="project" value="UniProtKB-ARBA"/>
</dbReference>
<evidence type="ECO:0000256" key="2">
    <source>
        <dbReference type="ARBA" id="ARBA00009743"/>
    </source>
</evidence>
<dbReference type="Pfam" id="PF17450">
    <property type="entry name" value="Melibiase_2_C"/>
    <property type="match status" value="1"/>
</dbReference>
<keyword evidence="6 10" id="KW-1015">Disulfide bond</keyword>
<dbReference type="InterPro" id="IPR017853">
    <property type="entry name" value="GH"/>
</dbReference>
<keyword evidence="7" id="KW-0325">Glycoprotein</keyword>
<dbReference type="GO" id="GO:0016020">
    <property type="term" value="C:membrane"/>
    <property type="evidence" value="ECO:0007669"/>
    <property type="project" value="GOC"/>
</dbReference>
<keyword evidence="8" id="KW-0458">Lysosome</keyword>
<feature type="chain" id="PRO_5037572815" description="Alpha-galactosidase" evidence="11">
    <location>
        <begin position="21"/>
        <end position="405"/>
    </location>
</feature>
<dbReference type="InterPro" id="IPR013785">
    <property type="entry name" value="Aldolase_TIM"/>
</dbReference>
<dbReference type="SUPFAM" id="SSF51445">
    <property type="entry name" value="(Trans)glycosidases"/>
    <property type="match status" value="1"/>
</dbReference>
<evidence type="ECO:0000256" key="5">
    <source>
        <dbReference type="ARBA" id="ARBA00023098"/>
    </source>
</evidence>
<evidence type="ECO:0000259" key="12">
    <source>
        <dbReference type="Pfam" id="PF17450"/>
    </source>
</evidence>
<evidence type="ECO:0000256" key="6">
    <source>
        <dbReference type="ARBA" id="ARBA00023157"/>
    </source>
</evidence>
<keyword evidence="5" id="KW-0443">Lipid metabolism</keyword>
<keyword evidence="14" id="KW-1185">Reference proteome</keyword>
<dbReference type="GeneID" id="119727614"/>
<dbReference type="Gene3D" id="2.60.40.1180">
    <property type="entry name" value="Golgi alpha-mannosidase II"/>
    <property type="match status" value="1"/>
</dbReference>
<evidence type="ECO:0000256" key="1">
    <source>
        <dbReference type="ARBA" id="ARBA00004371"/>
    </source>
</evidence>
<dbReference type="InterPro" id="IPR002241">
    <property type="entry name" value="Glyco_hydro_27"/>
</dbReference>
<evidence type="ECO:0000256" key="10">
    <source>
        <dbReference type="RuleBase" id="RU361168"/>
    </source>
</evidence>
<dbReference type="OrthoDB" id="5795902at2759"/>
<evidence type="ECO:0000256" key="9">
    <source>
        <dbReference type="ARBA" id="ARBA00023295"/>
    </source>
</evidence>
<dbReference type="PRINTS" id="PR00740">
    <property type="entry name" value="GLHYDRLASE27"/>
</dbReference>
<evidence type="ECO:0000313" key="13">
    <source>
        <dbReference type="EnsemblMetazoa" id="XP_038055498.1"/>
    </source>
</evidence>
<dbReference type="GO" id="GO:0009311">
    <property type="term" value="P:oligosaccharide metabolic process"/>
    <property type="evidence" value="ECO:0007669"/>
    <property type="project" value="TreeGrafter"/>
</dbReference>
<dbReference type="GO" id="GO:0016139">
    <property type="term" value="P:glycoside catabolic process"/>
    <property type="evidence" value="ECO:0007669"/>
    <property type="project" value="TreeGrafter"/>
</dbReference>
<name>A0A913ZUW9_PATMI</name>
<dbReference type="SUPFAM" id="SSF51011">
    <property type="entry name" value="Glycosyl hydrolase domain"/>
    <property type="match status" value="1"/>
</dbReference>
<feature type="domain" description="Alpha galactosidase A C-terminal" evidence="12">
    <location>
        <begin position="314"/>
        <end position="395"/>
    </location>
</feature>
<dbReference type="AlphaFoldDB" id="A0A913ZUW9"/>
<keyword evidence="11" id="KW-0732">Signal</keyword>
<evidence type="ECO:0000256" key="3">
    <source>
        <dbReference type="ARBA" id="ARBA00011738"/>
    </source>
</evidence>
<dbReference type="InterPro" id="IPR000111">
    <property type="entry name" value="Glyco_hydro_27/36_CS"/>
</dbReference>
<dbReference type="Gene3D" id="3.20.20.70">
    <property type="entry name" value="Aldolase class I"/>
    <property type="match status" value="1"/>
</dbReference>
<keyword evidence="4 10" id="KW-0378">Hydrolase</keyword>
<accession>A0A913ZUW9</accession>
<dbReference type="Proteomes" id="UP000887568">
    <property type="component" value="Unplaced"/>
</dbReference>
<evidence type="ECO:0000256" key="8">
    <source>
        <dbReference type="ARBA" id="ARBA00023228"/>
    </source>
</evidence>